<dbReference type="Pfam" id="PF04616">
    <property type="entry name" value="Glyco_hydro_43"/>
    <property type="match status" value="1"/>
</dbReference>
<dbReference type="InterPro" id="IPR006710">
    <property type="entry name" value="Glyco_hydro_43"/>
</dbReference>
<comment type="similarity">
    <text evidence="1 6">Belongs to the glycosyl hydrolase 43 family.</text>
</comment>
<dbReference type="PANTHER" id="PTHR42812:SF5">
    <property type="entry name" value="ENDO-ARABINASE"/>
    <property type="match status" value="1"/>
</dbReference>
<protein>
    <submittedName>
        <fullName evidence="8">Glycoside hydrolase</fullName>
    </submittedName>
</protein>
<reference evidence="8 9" key="1">
    <citation type="submission" date="2019-02" db="EMBL/GenBank/DDBJ databases">
        <title>Draft genome sequence of Amycolatopsis sp. 8-3EHSu isolated from roots of Suaeda maritima.</title>
        <authorList>
            <person name="Duangmal K."/>
            <person name="Chantavorakit T."/>
        </authorList>
    </citation>
    <scope>NUCLEOTIDE SEQUENCE [LARGE SCALE GENOMIC DNA]</scope>
    <source>
        <strain evidence="8 9">8-3EHSu</strain>
    </source>
</reference>
<proteinExistence type="inferred from homology"/>
<dbReference type="EMBL" id="SFCC01000001">
    <property type="protein sequence ID" value="RZQ65769.1"/>
    <property type="molecule type" value="Genomic_DNA"/>
</dbReference>
<keyword evidence="3 6" id="KW-0326">Glycosidase</keyword>
<evidence type="ECO:0000256" key="1">
    <source>
        <dbReference type="ARBA" id="ARBA00009865"/>
    </source>
</evidence>
<evidence type="ECO:0000256" key="7">
    <source>
        <dbReference type="SAM" id="SignalP"/>
    </source>
</evidence>
<dbReference type="PANTHER" id="PTHR42812">
    <property type="entry name" value="BETA-XYLOSIDASE"/>
    <property type="match status" value="1"/>
</dbReference>
<keyword evidence="2 6" id="KW-0378">Hydrolase</keyword>
<dbReference type="InterPro" id="IPR051795">
    <property type="entry name" value="Glycosyl_Hydrlase_43"/>
</dbReference>
<gene>
    <name evidence="8" type="ORF">EWH70_01395</name>
</gene>
<evidence type="ECO:0000256" key="5">
    <source>
        <dbReference type="PIRSR" id="PIRSR606710-2"/>
    </source>
</evidence>
<organism evidence="8 9">
    <name type="scientific">Amycolatopsis suaedae</name>
    <dbReference type="NCBI Taxonomy" id="2510978"/>
    <lineage>
        <taxon>Bacteria</taxon>
        <taxon>Bacillati</taxon>
        <taxon>Actinomycetota</taxon>
        <taxon>Actinomycetes</taxon>
        <taxon>Pseudonocardiales</taxon>
        <taxon>Pseudonocardiaceae</taxon>
        <taxon>Amycolatopsis</taxon>
    </lineage>
</organism>
<dbReference type="Gene3D" id="2.115.10.20">
    <property type="entry name" value="Glycosyl hydrolase domain, family 43"/>
    <property type="match status" value="1"/>
</dbReference>
<feature type="chain" id="PRO_5020224478" evidence="7">
    <location>
        <begin position="25"/>
        <end position="306"/>
    </location>
</feature>
<evidence type="ECO:0000313" key="9">
    <source>
        <dbReference type="Proteomes" id="UP000292003"/>
    </source>
</evidence>
<dbReference type="GO" id="GO:0005975">
    <property type="term" value="P:carbohydrate metabolic process"/>
    <property type="evidence" value="ECO:0007669"/>
    <property type="project" value="InterPro"/>
</dbReference>
<evidence type="ECO:0000256" key="3">
    <source>
        <dbReference type="ARBA" id="ARBA00023295"/>
    </source>
</evidence>
<dbReference type="OrthoDB" id="9758923at2"/>
<keyword evidence="9" id="KW-1185">Reference proteome</keyword>
<dbReference type="Proteomes" id="UP000292003">
    <property type="component" value="Unassembled WGS sequence"/>
</dbReference>
<evidence type="ECO:0000313" key="8">
    <source>
        <dbReference type="EMBL" id="RZQ65769.1"/>
    </source>
</evidence>
<accession>A0A4Q7JE64</accession>
<feature type="signal peptide" evidence="7">
    <location>
        <begin position="1"/>
        <end position="24"/>
    </location>
</feature>
<name>A0A4Q7JE64_9PSEU</name>
<comment type="caution">
    <text evidence="8">The sequence shown here is derived from an EMBL/GenBank/DDBJ whole genome shotgun (WGS) entry which is preliminary data.</text>
</comment>
<evidence type="ECO:0000256" key="4">
    <source>
        <dbReference type="PIRSR" id="PIRSR606710-1"/>
    </source>
</evidence>
<feature type="active site" description="Proton acceptor" evidence="4">
    <location>
        <position position="37"/>
    </location>
</feature>
<evidence type="ECO:0000256" key="6">
    <source>
        <dbReference type="RuleBase" id="RU361187"/>
    </source>
</evidence>
<feature type="site" description="Important for catalytic activity, responsible for pKa modulation of the active site Glu and correct orientation of both the proton donor and substrate" evidence="5">
    <location>
        <position position="150"/>
    </location>
</feature>
<feature type="active site" description="Proton donor" evidence="4">
    <location>
        <position position="206"/>
    </location>
</feature>
<evidence type="ECO:0000256" key="2">
    <source>
        <dbReference type="ARBA" id="ARBA00022801"/>
    </source>
</evidence>
<dbReference type="InterPro" id="IPR023296">
    <property type="entry name" value="Glyco_hydro_beta-prop_sf"/>
</dbReference>
<dbReference type="GO" id="GO:0004553">
    <property type="term" value="F:hydrolase activity, hydrolyzing O-glycosyl compounds"/>
    <property type="evidence" value="ECO:0007669"/>
    <property type="project" value="InterPro"/>
</dbReference>
<keyword evidence="7" id="KW-0732">Signal</keyword>
<dbReference type="AlphaFoldDB" id="A0A4Q7JE64"/>
<dbReference type="CDD" id="cd08999">
    <property type="entry name" value="GH43_ABN-like"/>
    <property type="match status" value="1"/>
</dbReference>
<sequence length="306" mass="31795">MRWSSAVLSVTLGAALLTAPPAAAVEPVLLINQDFADPDVLRTGDGFTAFATGGQAGRIPVARAPSATGPWTVGGDALADPPRWADGDGRFWAPDVSSRGGDFLMYFAAQPAGTDRLCIGAALSAEAAGPYHPVGDAPLVCVPEDHGDIDPESFVDADGRRYLLYKSGTVPSGIWLQEVTADGLGLAGQRRLILRADRPGENGVVEAPAMVRVPRGYVLLYSGDRFDSTGYHTGYATAPAPAGPFTKAAEPLLTTAEVGGAVDGPGGADVVDGRIYFHGWLNGQRIARGVYSLPVRFEPGGRPVIG</sequence>
<dbReference type="SUPFAM" id="SSF75005">
    <property type="entry name" value="Arabinanase/levansucrase/invertase"/>
    <property type="match status" value="1"/>
</dbReference>